<name>A0A2X0LZ18_9BASI</name>
<evidence type="ECO:0000313" key="3">
    <source>
        <dbReference type="Proteomes" id="UP000249464"/>
    </source>
</evidence>
<dbReference type="AlphaFoldDB" id="A0A2X0LZ18"/>
<dbReference type="Proteomes" id="UP000249464">
    <property type="component" value="Unassembled WGS sequence"/>
</dbReference>
<feature type="region of interest" description="Disordered" evidence="1">
    <location>
        <begin position="143"/>
        <end position="182"/>
    </location>
</feature>
<sequence>MYVDDRIITGDDDIEEFLLAFGARFKLREGEVDMFLGMKITGDETRGGSFAWISVTLRSPFLQLEDFTDCKPASTPWLDSYLPSGHVMDTSFPYRSVVGELLWLAGCTCPNLSFTVAHLARFMSDPQAEHIARAKQAVVAVRSRCTDDDDSEDDDESDSDESGDEDDDDDADEGEDEDGDGTVVRSINCHHVFCADISLADFARACKEKVIASSAASRVKRTEVTTQTRNQIRLFAEETGILFQESSTTQAPTASASSSASERNPGQLPAREGLLPSSRSTSARRNRTNLKADPLPPDEAEVAAVWYKHIFLMNIQKESGLWVTASQIRDQLLQVAKTYPIVTDDKTYEVTDAMVAKVCFALPEFLPA</sequence>
<dbReference type="EMBL" id="FQNC01000017">
    <property type="protein sequence ID" value="SGY20259.1"/>
    <property type="molecule type" value="Genomic_DNA"/>
</dbReference>
<keyword evidence="3" id="KW-1185">Reference proteome</keyword>
<proteinExistence type="predicted"/>
<reference evidence="2 3" key="1">
    <citation type="submission" date="2016-11" db="EMBL/GenBank/DDBJ databases">
        <authorList>
            <person name="Jaros S."/>
            <person name="Januszkiewicz K."/>
            <person name="Wedrychowicz H."/>
        </authorList>
    </citation>
    <scope>NUCLEOTIDE SEQUENCE [LARGE SCALE GENOMIC DNA]</scope>
</reference>
<evidence type="ECO:0000313" key="2">
    <source>
        <dbReference type="EMBL" id="SGY20259.1"/>
    </source>
</evidence>
<evidence type="ECO:0000256" key="1">
    <source>
        <dbReference type="SAM" id="MobiDB-lite"/>
    </source>
</evidence>
<gene>
    <name evidence="2" type="primary">BQ5605_C017g08556</name>
    <name evidence="2" type="ORF">BQ5605_C017G08556</name>
</gene>
<feature type="region of interest" description="Disordered" evidence="1">
    <location>
        <begin position="243"/>
        <end position="295"/>
    </location>
</feature>
<protein>
    <submittedName>
        <fullName evidence="2">BQ5605_C017g08556 protein</fullName>
    </submittedName>
</protein>
<organism evidence="2 3">
    <name type="scientific">Microbotryum silenes-dioicae</name>
    <dbReference type="NCBI Taxonomy" id="796604"/>
    <lineage>
        <taxon>Eukaryota</taxon>
        <taxon>Fungi</taxon>
        <taxon>Dikarya</taxon>
        <taxon>Basidiomycota</taxon>
        <taxon>Pucciniomycotina</taxon>
        <taxon>Microbotryomycetes</taxon>
        <taxon>Microbotryales</taxon>
        <taxon>Microbotryaceae</taxon>
        <taxon>Microbotryum</taxon>
    </lineage>
</organism>
<feature type="compositionally biased region" description="Acidic residues" evidence="1">
    <location>
        <begin position="147"/>
        <end position="180"/>
    </location>
</feature>
<feature type="compositionally biased region" description="Low complexity" evidence="1">
    <location>
        <begin position="246"/>
        <end position="261"/>
    </location>
</feature>
<accession>A0A2X0LZ18</accession>